<organism evidence="1 2">
    <name type="scientific">Tsukamurella tyrosinosolvens</name>
    <dbReference type="NCBI Taxonomy" id="57704"/>
    <lineage>
        <taxon>Bacteria</taxon>
        <taxon>Bacillati</taxon>
        <taxon>Actinomycetota</taxon>
        <taxon>Actinomycetes</taxon>
        <taxon>Mycobacteriales</taxon>
        <taxon>Tsukamurellaceae</taxon>
        <taxon>Tsukamurella</taxon>
    </lineage>
</organism>
<dbReference type="EMBL" id="FNSA01000003">
    <property type="protein sequence ID" value="SED07370.1"/>
    <property type="molecule type" value="Genomic_DNA"/>
</dbReference>
<dbReference type="RefSeq" id="WP_068739248.1">
    <property type="nucleotide sequence ID" value="NZ_CBDRGN010000003.1"/>
</dbReference>
<accession>A0A1H4XQG5</accession>
<reference evidence="2" key="1">
    <citation type="submission" date="2016-10" db="EMBL/GenBank/DDBJ databases">
        <authorList>
            <person name="Varghese N."/>
            <person name="Submissions S."/>
        </authorList>
    </citation>
    <scope>NUCLEOTIDE SEQUENCE [LARGE SCALE GENOMIC DNA]</scope>
    <source>
        <strain evidence="2">DSM 44234</strain>
    </source>
</reference>
<proteinExistence type="predicted"/>
<keyword evidence="2" id="KW-1185">Reference proteome</keyword>
<dbReference type="OrthoDB" id="3778270at2"/>
<dbReference type="NCBIfam" id="TIGR00026">
    <property type="entry name" value="hi_GC_TIGR00026"/>
    <property type="match status" value="1"/>
</dbReference>
<dbReference type="STRING" id="57704.SAMN04489793_3895"/>
<dbReference type="Gene3D" id="2.30.110.10">
    <property type="entry name" value="Electron Transport, Fmn-binding Protein, Chain A"/>
    <property type="match status" value="1"/>
</dbReference>
<dbReference type="AlphaFoldDB" id="A0A1H4XQG5"/>
<evidence type="ECO:0000313" key="2">
    <source>
        <dbReference type="Proteomes" id="UP000182241"/>
    </source>
</evidence>
<protein>
    <submittedName>
        <fullName evidence="1">Deazaflavin-dependent oxidoreductase, nitroreductase family</fullName>
    </submittedName>
</protein>
<sequence length="158" mass="17229">MRVLSVVVGAVVLLPLAAVAVILAGIRFRIRPILDLVRRINRDFTNPRSMGDAESPDSTRTVVRHVGRRSGKSYETPVDAFDTDRGTLLIALPYGPDTDWVRNIRAAGTVDLLRRGATMTASEPRVVATAAVLGEIPVGAQRTLRLFNVENCLELRVA</sequence>
<gene>
    <name evidence="1" type="ORF">SAMN04489793_3895</name>
</gene>
<dbReference type="GO" id="GO:0016491">
    <property type="term" value="F:oxidoreductase activity"/>
    <property type="evidence" value="ECO:0007669"/>
    <property type="project" value="InterPro"/>
</dbReference>
<evidence type="ECO:0000313" key="1">
    <source>
        <dbReference type="EMBL" id="SED07370.1"/>
    </source>
</evidence>
<dbReference type="Proteomes" id="UP000182241">
    <property type="component" value="Unassembled WGS sequence"/>
</dbReference>
<dbReference type="InterPro" id="IPR004378">
    <property type="entry name" value="F420H2_quin_Rdtase"/>
</dbReference>
<name>A0A1H4XQG5_TSUTY</name>
<dbReference type="InterPro" id="IPR012349">
    <property type="entry name" value="Split_barrel_FMN-bd"/>
</dbReference>